<comment type="caution">
    <text evidence="10">The sequence shown here is derived from an EMBL/GenBank/DDBJ whole genome shotgun (WGS) entry which is preliminary data.</text>
</comment>
<dbReference type="RefSeq" id="WP_018323688.1">
    <property type="nucleotide sequence ID" value="NZ_JACHBK010000001.1"/>
</dbReference>
<dbReference type="InterPro" id="IPR051449">
    <property type="entry name" value="ABC-2_transporter_component"/>
</dbReference>
<keyword evidence="7 8" id="KW-0472">Membrane</keyword>
<comment type="similarity">
    <text evidence="2">Belongs to the ABC-2 integral membrane protein family.</text>
</comment>
<evidence type="ECO:0000256" key="5">
    <source>
        <dbReference type="ARBA" id="ARBA00022692"/>
    </source>
</evidence>
<name>A0A7W8U621_9HYPH</name>
<dbReference type="PROSITE" id="PS51012">
    <property type="entry name" value="ABC_TM2"/>
    <property type="match status" value="1"/>
</dbReference>
<feature type="transmembrane region" description="Helical" evidence="8">
    <location>
        <begin position="286"/>
        <end position="307"/>
    </location>
</feature>
<gene>
    <name evidence="10" type="ORF">GGD55_000083</name>
</gene>
<evidence type="ECO:0000256" key="8">
    <source>
        <dbReference type="SAM" id="Phobius"/>
    </source>
</evidence>
<dbReference type="GO" id="GO:0140359">
    <property type="term" value="F:ABC-type transporter activity"/>
    <property type="evidence" value="ECO:0007669"/>
    <property type="project" value="InterPro"/>
</dbReference>
<evidence type="ECO:0000313" key="10">
    <source>
        <dbReference type="EMBL" id="MBB5533422.1"/>
    </source>
</evidence>
<dbReference type="Proteomes" id="UP000585507">
    <property type="component" value="Unassembled WGS sequence"/>
</dbReference>
<evidence type="ECO:0000256" key="4">
    <source>
        <dbReference type="ARBA" id="ARBA00022475"/>
    </source>
</evidence>
<protein>
    <submittedName>
        <fullName evidence="10">ABC-2 type transport system permease protein</fullName>
    </submittedName>
</protein>
<evidence type="ECO:0000256" key="7">
    <source>
        <dbReference type="ARBA" id="ARBA00023136"/>
    </source>
</evidence>
<dbReference type="EMBL" id="JACHBK010000001">
    <property type="protein sequence ID" value="MBB5533422.1"/>
    <property type="molecule type" value="Genomic_DNA"/>
</dbReference>
<dbReference type="Pfam" id="PF12698">
    <property type="entry name" value="ABC2_membrane_3"/>
    <property type="match status" value="1"/>
</dbReference>
<dbReference type="AlphaFoldDB" id="A0A7W8U621"/>
<dbReference type="InterPro" id="IPR047817">
    <property type="entry name" value="ABC2_TM_bact-type"/>
</dbReference>
<evidence type="ECO:0000256" key="2">
    <source>
        <dbReference type="ARBA" id="ARBA00007783"/>
    </source>
</evidence>
<feature type="transmembrane region" description="Helical" evidence="8">
    <location>
        <begin position="173"/>
        <end position="199"/>
    </location>
</feature>
<organism evidence="10 11">
    <name type="scientific">Rhizobium giardinii</name>
    <dbReference type="NCBI Taxonomy" id="56731"/>
    <lineage>
        <taxon>Bacteria</taxon>
        <taxon>Pseudomonadati</taxon>
        <taxon>Pseudomonadota</taxon>
        <taxon>Alphaproteobacteria</taxon>
        <taxon>Hyphomicrobiales</taxon>
        <taxon>Rhizobiaceae</taxon>
        <taxon>Rhizobium/Agrobacterium group</taxon>
        <taxon>Rhizobium</taxon>
    </lineage>
</organism>
<feature type="transmembrane region" description="Helical" evidence="8">
    <location>
        <begin position="347"/>
        <end position="365"/>
    </location>
</feature>
<evidence type="ECO:0000256" key="6">
    <source>
        <dbReference type="ARBA" id="ARBA00022989"/>
    </source>
</evidence>
<sequence>MWWTRLRALIVKELLAVLRDPKGRAILIGPPLIQLLVFSYAATLEVRNVDVMILNRDSGHWGQKLVERIDGSPTFRKIVIAANPQQVREAIDGQDVIAAVEIGPDFSRGIEAGTPVDLQIILDGRRSNASQIVSGYLTQIAGGLAAETPAGKRSAGRSISTIPRNWFNPNLTYQWFMVPNLIASIALLIGLIVTALSIARERELGTFDQLMVSPLRVHEILIGKLLPPMMIGLFHITLYILAALFIFGLPLRGSLFLLYGSGIFYLASVVGIGLFISALSMTQQQAILGAFLFMVPAMLLSGFATPIENMPDWLQPVTLVNPLRYFLIIVKGVFLKDIGLAEVVHQTIPLCLIAAVTLSAAAWLFRRRLE</sequence>
<dbReference type="InterPro" id="IPR013525">
    <property type="entry name" value="ABC2_TM"/>
</dbReference>
<keyword evidence="11" id="KW-1185">Reference proteome</keyword>
<evidence type="ECO:0000313" key="11">
    <source>
        <dbReference type="Proteomes" id="UP000585507"/>
    </source>
</evidence>
<keyword evidence="5 8" id="KW-0812">Transmembrane</keyword>
<dbReference type="Gene3D" id="3.40.1710.10">
    <property type="entry name" value="abc type-2 transporter like domain"/>
    <property type="match status" value="1"/>
</dbReference>
<feature type="transmembrane region" description="Helical" evidence="8">
    <location>
        <begin position="220"/>
        <end position="249"/>
    </location>
</feature>
<feature type="domain" description="ABC transmembrane type-2" evidence="9">
    <location>
        <begin position="130"/>
        <end position="368"/>
    </location>
</feature>
<dbReference type="GO" id="GO:0005886">
    <property type="term" value="C:plasma membrane"/>
    <property type="evidence" value="ECO:0007669"/>
    <property type="project" value="UniProtKB-SubCell"/>
</dbReference>
<feature type="transmembrane region" description="Helical" evidence="8">
    <location>
        <begin position="255"/>
        <end position="279"/>
    </location>
</feature>
<evidence type="ECO:0000259" key="9">
    <source>
        <dbReference type="PROSITE" id="PS51012"/>
    </source>
</evidence>
<keyword evidence="6 8" id="KW-1133">Transmembrane helix</keyword>
<reference evidence="10 11" key="1">
    <citation type="submission" date="2020-08" db="EMBL/GenBank/DDBJ databases">
        <title>Genomic Encyclopedia of Type Strains, Phase IV (KMG-V): Genome sequencing to study the core and pangenomes of soil and plant-associated prokaryotes.</title>
        <authorList>
            <person name="Whitman W."/>
        </authorList>
    </citation>
    <scope>NUCLEOTIDE SEQUENCE [LARGE SCALE GENOMIC DNA]</scope>
    <source>
        <strain evidence="10 11">SEMIA 4084</strain>
    </source>
</reference>
<evidence type="ECO:0000256" key="3">
    <source>
        <dbReference type="ARBA" id="ARBA00022448"/>
    </source>
</evidence>
<accession>A0A7W8U621</accession>
<evidence type="ECO:0000256" key="1">
    <source>
        <dbReference type="ARBA" id="ARBA00004651"/>
    </source>
</evidence>
<dbReference type="PANTHER" id="PTHR30294:SF44">
    <property type="entry name" value="MULTIDRUG ABC TRANSPORTER PERMEASE YBHR-RELATED"/>
    <property type="match status" value="1"/>
</dbReference>
<dbReference type="PANTHER" id="PTHR30294">
    <property type="entry name" value="MEMBRANE COMPONENT OF ABC TRANSPORTER YHHJ-RELATED"/>
    <property type="match status" value="1"/>
</dbReference>
<comment type="subcellular location">
    <subcellularLocation>
        <location evidence="1">Cell membrane</location>
        <topology evidence="1">Multi-pass membrane protein</topology>
    </subcellularLocation>
</comment>
<proteinExistence type="inferred from homology"/>
<keyword evidence="3" id="KW-0813">Transport</keyword>
<keyword evidence="4" id="KW-1003">Cell membrane</keyword>